<dbReference type="Proteomes" id="UP001597051">
    <property type="component" value="Unassembled WGS sequence"/>
</dbReference>
<reference evidence="2" key="1">
    <citation type="journal article" date="2019" name="Int. J. Syst. Evol. Microbiol.">
        <title>The Global Catalogue of Microorganisms (GCM) 10K type strain sequencing project: providing services to taxonomists for standard genome sequencing and annotation.</title>
        <authorList>
            <consortium name="The Broad Institute Genomics Platform"/>
            <consortium name="The Broad Institute Genome Sequencing Center for Infectious Disease"/>
            <person name="Wu L."/>
            <person name="Ma J."/>
        </authorList>
    </citation>
    <scope>NUCLEOTIDE SEQUENCE [LARGE SCALE GENOMIC DNA]</scope>
    <source>
        <strain evidence="2">CECT 7649</strain>
    </source>
</reference>
<evidence type="ECO:0000313" key="2">
    <source>
        <dbReference type="Proteomes" id="UP001597051"/>
    </source>
</evidence>
<dbReference type="RefSeq" id="WP_379753306.1">
    <property type="nucleotide sequence ID" value="NZ_JBHSYB010000006.1"/>
</dbReference>
<gene>
    <name evidence="1" type="ORF">ACFQ0S_07515</name>
</gene>
<sequence>MTKKIVVVFILNFTSYLLNGQVAGCTDVLAKNYNPLDTVNDESCRYKPKAIKPKFSVVLDKLLLETSGLIFWNGLLWTHNDDTDTHLYALDTLSGVVGKKIQLNRVTNRDWEEITQDSVYMYIGDFGNNYKGNRKDQKILRIEKQSLLLSQPKIDTIAFQYPKQTDFSLQRSNRTNFDCEAMIVYKDSLYLFTKEWKSKKTSLFSIPKVPGNYFPNYKKTLNIKGLITGATNFKNQKLIVLCGYSKKLKPFLYLLYDFKDNDFFSGNRRKIKIKLPFHQIESITTNNGLHYYLTNENFTRKPIVSNPQKLHVFDLSFLLKPYLNSLKK</sequence>
<keyword evidence="2" id="KW-1185">Reference proteome</keyword>
<name>A0ABW3J1N6_9FLAO</name>
<organism evidence="1 2">
    <name type="scientific">Flavobacterium myungsuense</name>
    <dbReference type="NCBI Taxonomy" id="651823"/>
    <lineage>
        <taxon>Bacteria</taxon>
        <taxon>Pseudomonadati</taxon>
        <taxon>Bacteroidota</taxon>
        <taxon>Flavobacteriia</taxon>
        <taxon>Flavobacteriales</taxon>
        <taxon>Flavobacteriaceae</taxon>
        <taxon>Flavobacterium</taxon>
    </lineage>
</organism>
<comment type="caution">
    <text evidence="1">The sequence shown here is derived from an EMBL/GenBank/DDBJ whole genome shotgun (WGS) entry which is preliminary data.</text>
</comment>
<protein>
    <submittedName>
        <fullName evidence="1">T9SS C-terminal target domain-containing protein</fullName>
    </submittedName>
</protein>
<accession>A0ABW3J1N6</accession>
<dbReference type="EMBL" id="JBHTIZ010000021">
    <property type="protein sequence ID" value="MFD0984322.1"/>
    <property type="molecule type" value="Genomic_DNA"/>
</dbReference>
<evidence type="ECO:0000313" key="1">
    <source>
        <dbReference type="EMBL" id="MFD0984322.1"/>
    </source>
</evidence>
<proteinExistence type="predicted"/>